<dbReference type="Gene3D" id="2.40.40.10">
    <property type="entry name" value="RlpA-like domain"/>
    <property type="match status" value="1"/>
</dbReference>
<dbReference type="GO" id="GO:0004553">
    <property type="term" value="F:hydrolase activity, hydrolyzing O-glycosyl compounds"/>
    <property type="evidence" value="ECO:0007669"/>
    <property type="project" value="InterPro"/>
</dbReference>
<dbReference type="GeneID" id="64217074"/>
<name>A0A1V0UU89_9BACL</name>
<dbReference type="InterPro" id="IPR007137">
    <property type="entry name" value="DUF348"/>
</dbReference>
<gene>
    <name evidence="1" type="ORF">B7C51_12995</name>
</gene>
<dbReference type="PANTHER" id="PTHR39160:SF4">
    <property type="entry name" value="RESUSCITATION-PROMOTING FACTOR RPFB"/>
    <property type="match status" value="1"/>
</dbReference>
<organism evidence="1 2">
    <name type="scientific">Paenibacillus larvae subsp. pulvifaciens</name>
    <dbReference type="NCBI Taxonomy" id="1477"/>
    <lineage>
        <taxon>Bacteria</taxon>
        <taxon>Bacillati</taxon>
        <taxon>Bacillota</taxon>
        <taxon>Bacilli</taxon>
        <taxon>Bacillales</taxon>
        <taxon>Paenibacillaceae</taxon>
        <taxon>Paenibacillus</taxon>
    </lineage>
</organism>
<reference evidence="1 2" key="1">
    <citation type="submission" date="2017-03" db="EMBL/GenBank/DDBJ databases">
        <title>Paenibacillus larvae genome sequencing.</title>
        <authorList>
            <person name="Dingman D.W."/>
        </authorList>
    </citation>
    <scope>NUCLEOTIDE SEQUENCE [LARGE SCALE GENOMIC DNA]</scope>
    <source>
        <strain evidence="1 2">SAG 10367</strain>
    </source>
</reference>
<dbReference type="CDD" id="cd14667">
    <property type="entry name" value="3D_containing_proteins"/>
    <property type="match status" value="1"/>
</dbReference>
<dbReference type="InterPro" id="IPR010611">
    <property type="entry name" value="3D_dom"/>
</dbReference>
<dbReference type="AlphaFoldDB" id="A0A1V0UU89"/>
<dbReference type="SMART" id="SM01208">
    <property type="entry name" value="G5"/>
    <property type="match status" value="1"/>
</dbReference>
<accession>A0A1V0UU89</accession>
<dbReference type="Pfam" id="PF06725">
    <property type="entry name" value="3D"/>
    <property type="match status" value="1"/>
</dbReference>
<protein>
    <submittedName>
        <fullName evidence="1">Uncharacterized protein</fullName>
    </submittedName>
</protein>
<evidence type="ECO:0000313" key="2">
    <source>
        <dbReference type="Proteomes" id="UP000192727"/>
    </source>
</evidence>
<dbReference type="InterPro" id="IPR011098">
    <property type="entry name" value="G5_dom"/>
</dbReference>
<dbReference type="Pfam" id="PF07501">
    <property type="entry name" value="G5"/>
    <property type="match status" value="1"/>
</dbReference>
<dbReference type="InterPro" id="IPR036908">
    <property type="entry name" value="RlpA-like_sf"/>
</dbReference>
<dbReference type="SUPFAM" id="SSF50685">
    <property type="entry name" value="Barwin-like endoglucanases"/>
    <property type="match status" value="1"/>
</dbReference>
<dbReference type="Pfam" id="PF03990">
    <property type="entry name" value="DUF348"/>
    <property type="match status" value="2"/>
</dbReference>
<dbReference type="RefSeq" id="WP_036655552.1">
    <property type="nucleotide sequence ID" value="NZ_CP019794.1"/>
</dbReference>
<sequence>MGNISNPETHEKRSSSMSFALRWKHENLRMISIVAIISFALTFMLLVLLYGTATKSVSLVVNGQEKNVETRQWVLQRLLDDEAITIGEHDYVSVALDSKIQDGQKIVIDHAIPVELKADGQTKTVYTTARTVESALKDFNITLADLDKVKPSMDSALTPNMGIQVIRVTKEYEDITEPIAFDVVKKNEEQLLKGKEQIVQEGKEGILSKKKEKIFEDGVLVAEAIVNQEVQSESVNKVIAVGTKEPVTIASVPEPKQIPAMVNKSTVKQPETNSGGPLANSKKILKNVTLTAYSAQEPGLSMATASGAKAAEGRTIAVDPSVIPLGWWVYIEGIGYRRAEDTGGAIKGNKIDVYFDTLDHVNRFGVKRGLTVHVIGPNKPSED</sequence>
<dbReference type="PROSITE" id="PS51109">
    <property type="entry name" value="G5"/>
    <property type="match status" value="1"/>
</dbReference>
<dbReference type="GO" id="GO:0009254">
    <property type="term" value="P:peptidoglycan turnover"/>
    <property type="evidence" value="ECO:0007669"/>
    <property type="project" value="InterPro"/>
</dbReference>
<dbReference type="InterPro" id="IPR051933">
    <property type="entry name" value="Resuscitation_pf_RpfB"/>
</dbReference>
<evidence type="ECO:0000313" key="1">
    <source>
        <dbReference type="EMBL" id="ARF68528.1"/>
    </source>
</evidence>
<dbReference type="PANTHER" id="PTHR39160">
    <property type="entry name" value="CELL WALL-BINDING PROTEIN YOCH"/>
    <property type="match status" value="1"/>
</dbReference>
<dbReference type="GO" id="GO:0019867">
    <property type="term" value="C:outer membrane"/>
    <property type="evidence" value="ECO:0007669"/>
    <property type="project" value="InterPro"/>
</dbReference>
<dbReference type="Gene3D" id="2.20.230.10">
    <property type="entry name" value="Resuscitation-promoting factor rpfb"/>
    <property type="match status" value="1"/>
</dbReference>
<dbReference type="EMBL" id="CP020557">
    <property type="protein sequence ID" value="ARF68528.1"/>
    <property type="molecule type" value="Genomic_DNA"/>
</dbReference>
<dbReference type="Proteomes" id="UP000192727">
    <property type="component" value="Chromosome"/>
</dbReference>
<dbReference type="InterPro" id="IPR059180">
    <property type="entry name" value="3D_YorM"/>
</dbReference>
<proteinExistence type="predicted"/>